<dbReference type="Pfam" id="PF02321">
    <property type="entry name" value="OEP"/>
    <property type="match status" value="2"/>
</dbReference>
<protein>
    <submittedName>
        <fullName evidence="3">Resistance nodulation division efflux system outer membrane lipoprotein</fullName>
    </submittedName>
</protein>
<dbReference type="KEGG" id="mcys:MCB1EB_0068"/>
<comment type="similarity">
    <text evidence="1 2">Belongs to the outer membrane factor (OMF) (TC 1.B.17) family.</text>
</comment>
<dbReference type="InterPro" id="IPR003423">
    <property type="entry name" value="OMP_efflux"/>
</dbReference>
<evidence type="ECO:0000313" key="3">
    <source>
        <dbReference type="EMBL" id="BBE08229.1"/>
    </source>
</evidence>
<dbReference type="Gene3D" id="2.20.200.10">
    <property type="entry name" value="Outer membrane efflux proteins (OEP)"/>
    <property type="match status" value="1"/>
</dbReference>
<keyword evidence="2" id="KW-1134">Transmembrane beta strand</keyword>
<evidence type="ECO:0000256" key="1">
    <source>
        <dbReference type="ARBA" id="ARBA00007613"/>
    </source>
</evidence>
<dbReference type="InterPro" id="IPR010131">
    <property type="entry name" value="MdtP/NodT-like"/>
</dbReference>
<dbReference type="PANTHER" id="PTHR30203">
    <property type="entry name" value="OUTER MEMBRANE CATION EFFLUX PROTEIN"/>
    <property type="match status" value="1"/>
</dbReference>
<name>A0A2Z6ES56_9BURK</name>
<sequence>MQLFKKPWPVAGPSSLIKYMSRIKQCLVISLFAGGLASCAVGPDYTRATLAVPENFKEAPAGWKVAQPADELERGAWWKIFNDSQLNTLANKIEISNQTVAAYAAAYQRARALARQARAAFLPQISAAADATRARTTARAVNGLNAPRTTYGLSLDASWEPDLWGTLRRTERAEKAQAQSAAAELENARLSAQATLVQNYFQLRTLDAIQQLLNDTVRAYRQALKLTQNRYAQGVAARADVLQAQTALQAAQAAALDNGIARAQYEHAIAVLVGEPASTFSLSAAPLKFAAPPRIPLMLPSALLERRPDIASAERLAAAANEKIGVTMAAFFPSLKLLATGGYQSSAFSDWLSAPARIWSLGPQLAAVLFDGGARQAQTAAARASFEQDTAHYRQTVLNAFQEVEDALAALRILEQEAVLQRQAVQSAQHALKIVLNQYKAGMTMYLSVISAQTTAFAVEQKMVGINGQRMVATAGLIKALGGGWDGSQMQAPSQK</sequence>
<organism evidence="3 4">
    <name type="scientific">Mycoavidus cysteinexigens</name>
    <dbReference type="NCBI Taxonomy" id="1553431"/>
    <lineage>
        <taxon>Bacteria</taxon>
        <taxon>Pseudomonadati</taxon>
        <taxon>Pseudomonadota</taxon>
        <taxon>Betaproteobacteria</taxon>
        <taxon>Burkholderiales</taxon>
        <taxon>Burkholderiaceae</taxon>
        <taxon>Mycoavidus</taxon>
    </lineage>
</organism>
<accession>A0A2Z6ES56</accession>
<dbReference type="Gene3D" id="1.20.1600.10">
    <property type="entry name" value="Outer membrane efflux proteins (OEP)"/>
    <property type="match status" value="1"/>
</dbReference>
<proteinExistence type="inferred from homology"/>
<dbReference type="PANTHER" id="PTHR30203:SF33">
    <property type="entry name" value="BLR4455 PROTEIN"/>
    <property type="match status" value="1"/>
</dbReference>
<reference evidence="3 4" key="1">
    <citation type="journal article" date="2018" name="Microbes Environ.">
        <title>Comparative Genomic Insights into Endofungal Lifestyles of Two Bacterial Endosymbionts, Mycoavidus cysteinexigens and Burkholderia rhizoxinica.</title>
        <authorList>
            <person name="Sharmin D."/>
            <person name="Guo Y."/>
            <person name="Nishizawa T."/>
            <person name="Ohshima S."/>
            <person name="Sato Y."/>
            <person name="Takashima Y."/>
            <person name="Narisawa K."/>
            <person name="Ohta H."/>
        </authorList>
    </citation>
    <scope>NUCLEOTIDE SEQUENCE [LARGE SCALE GENOMIC DNA]</scope>
    <source>
        <strain evidence="3 4">B1-EB</strain>
    </source>
</reference>
<keyword evidence="2" id="KW-0472">Membrane</keyword>
<dbReference type="GO" id="GO:0005886">
    <property type="term" value="C:plasma membrane"/>
    <property type="evidence" value="ECO:0007669"/>
    <property type="project" value="UniProtKB-SubCell"/>
</dbReference>
<dbReference type="NCBIfam" id="TIGR01845">
    <property type="entry name" value="outer_NodT"/>
    <property type="match status" value="1"/>
</dbReference>
<dbReference type="AlphaFoldDB" id="A0A2Z6ES56"/>
<keyword evidence="2 3" id="KW-0449">Lipoprotein</keyword>
<dbReference type="EMBL" id="AP018150">
    <property type="protein sequence ID" value="BBE08229.1"/>
    <property type="molecule type" value="Genomic_DNA"/>
</dbReference>
<keyword evidence="2" id="KW-0564">Palmitate</keyword>
<comment type="subcellular location">
    <subcellularLocation>
        <location evidence="2">Cell membrane</location>
        <topology evidence="2">Lipid-anchor</topology>
    </subcellularLocation>
</comment>
<dbReference type="Proteomes" id="UP000282597">
    <property type="component" value="Chromosome"/>
</dbReference>
<gene>
    <name evidence="3" type="ORF">MCB1EB_0068</name>
</gene>
<evidence type="ECO:0000313" key="4">
    <source>
        <dbReference type="Proteomes" id="UP000282597"/>
    </source>
</evidence>
<keyword evidence="4" id="KW-1185">Reference proteome</keyword>
<keyword evidence="2" id="KW-0812">Transmembrane</keyword>
<dbReference type="GO" id="GO:0015562">
    <property type="term" value="F:efflux transmembrane transporter activity"/>
    <property type="evidence" value="ECO:0007669"/>
    <property type="project" value="InterPro"/>
</dbReference>
<dbReference type="SUPFAM" id="SSF56954">
    <property type="entry name" value="Outer membrane efflux proteins (OEP)"/>
    <property type="match status" value="1"/>
</dbReference>
<evidence type="ECO:0000256" key="2">
    <source>
        <dbReference type="RuleBase" id="RU362097"/>
    </source>
</evidence>